<dbReference type="PANTHER" id="PTHR23177:SF64">
    <property type="entry name" value="RHO GTPASE-ACTIVATING PROTEIN 1"/>
    <property type="match status" value="1"/>
</dbReference>
<organism evidence="3 4">
    <name type="scientific">Perilla frutescens var. hirtella</name>
    <name type="common">Perilla citriodora</name>
    <name type="synonym">Perilla setoyensis</name>
    <dbReference type="NCBI Taxonomy" id="608512"/>
    <lineage>
        <taxon>Eukaryota</taxon>
        <taxon>Viridiplantae</taxon>
        <taxon>Streptophyta</taxon>
        <taxon>Embryophyta</taxon>
        <taxon>Tracheophyta</taxon>
        <taxon>Spermatophyta</taxon>
        <taxon>Magnoliopsida</taxon>
        <taxon>eudicotyledons</taxon>
        <taxon>Gunneridae</taxon>
        <taxon>Pentapetalae</taxon>
        <taxon>asterids</taxon>
        <taxon>lamiids</taxon>
        <taxon>Lamiales</taxon>
        <taxon>Lamiaceae</taxon>
        <taxon>Nepetoideae</taxon>
        <taxon>Elsholtzieae</taxon>
        <taxon>Perilla</taxon>
    </lineage>
</organism>
<evidence type="ECO:0000259" key="2">
    <source>
        <dbReference type="PROSITE" id="PS50238"/>
    </source>
</evidence>
<dbReference type="EMBL" id="SDAM02001444">
    <property type="protein sequence ID" value="KAH6822162.1"/>
    <property type="molecule type" value="Genomic_DNA"/>
</dbReference>
<evidence type="ECO:0000256" key="1">
    <source>
        <dbReference type="ARBA" id="ARBA00022468"/>
    </source>
</evidence>
<dbReference type="PROSITE" id="PS50238">
    <property type="entry name" value="RHOGAP"/>
    <property type="match status" value="1"/>
</dbReference>
<comment type="caution">
    <text evidence="3">The sequence shown here is derived from an EMBL/GenBank/DDBJ whole genome shotgun (WGS) entry which is preliminary data.</text>
</comment>
<evidence type="ECO:0000313" key="4">
    <source>
        <dbReference type="Proteomes" id="UP001190926"/>
    </source>
</evidence>
<accession>A0AAD4P129</accession>
<sequence>MGDFLSSIGRLQAEQQKQVQEFQLTEKFNSLDTRVSNLESVISNKLISPQVISIYNDLYVPALRPLRQVAKLLLWVSTSSTTIFGVSTESMQLSFDPRDNSIPTILLIMQMHLYSQGGLQTEGIFKINVANSQEEFVRDQLNRVVVPEGTDVHCLAGLIKSAD</sequence>
<protein>
    <submittedName>
        <fullName evidence="3">Rho GTPase activating protein with PAK-box/P21-Rho-binding domain-containing protein</fullName>
    </submittedName>
</protein>
<dbReference type="GO" id="GO:0005096">
    <property type="term" value="F:GTPase activator activity"/>
    <property type="evidence" value="ECO:0007669"/>
    <property type="project" value="UniProtKB-KW"/>
</dbReference>
<dbReference type="SUPFAM" id="SSF48350">
    <property type="entry name" value="GTPase activation domain, GAP"/>
    <property type="match status" value="1"/>
</dbReference>
<dbReference type="Proteomes" id="UP001190926">
    <property type="component" value="Unassembled WGS sequence"/>
</dbReference>
<dbReference type="InterPro" id="IPR044785">
    <property type="entry name" value="RopGAP1-5"/>
</dbReference>
<dbReference type="PANTHER" id="PTHR23177">
    <property type="entry name" value="MKIAA1688 PROTEIN"/>
    <property type="match status" value="1"/>
</dbReference>
<feature type="domain" description="Rho-GAP" evidence="2">
    <location>
        <begin position="86"/>
        <end position="163"/>
    </location>
</feature>
<reference evidence="3 4" key="1">
    <citation type="journal article" date="2021" name="Nat. Commun.">
        <title>Incipient diploidization of the medicinal plant Perilla within 10,000 years.</title>
        <authorList>
            <person name="Zhang Y."/>
            <person name="Shen Q."/>
            <person name="Leng L."/>
            <person name="Zhang D."/>
            <person name="Chen S."/>
            <person name="Shi Y."/>
            <person name="Ning Z."/>
            <person name="Chen S."/>
        </authorList>
    </citation>
    <scope>NUCLEOTIDE SEQUENCE [LARGE SCALE GENOMIC DNA]</scope>
    <source>
        <strain evidence="4">cv. PC099</strain>
    </source>
</reference>
<dbReference type="InterPro" id="IPR008936">
    <property type="entry name" value="Rho_GTPase_activation_prot"/>
</dbReference>
<dbReference type="GO" id="GO:0007165">
    <property type="term" value="P:signal transduction"/>
    <property type="evidence" value="ECO:0007669"/>
    <property type="project" value="InterPro"/>
</dbReference>
<keyword evidence="1" id="KW-0343">GTPase activation</keyword>
<dbReference type="InterPro" id="IPR040003">
    <property type="entry name" value="PG18-like"/>
</dbReference>
<keyword evidence="4" id="KW-1185">Reference proteome</keyword>
<dbReference type="Gene3D" id="1.10.555.10">
    <property type="entry name" value="Rho GTPase activation protein"/>
    <property type="match status" value="1"/>
</dbReference>
<dbReference type="AlphaFoldDB" id="A0AAD4P129"/>
<dbReference type="InterPro" id="IPR000198">
    <property type="entry name" value="RhoGAP_dom"/>
</dbReference>
<name>A0AAD4P129_PERFH</name>
<dbReference type="GO" id="GO:0010027">
    <property type="term" value="P:thylakoid membrane organization"/>
    <property type="evidence" value="ECO:0007669"/>
    <property type="project" value="InterPro"/>
</dbReference>
<proteinExistence type="predicted"/>
<dbReference type="Pfam" id="PF20711">
    <property type="entry name" value="DUF6825"/>
    <property type="match status" value="1"/>
</dbReference>
<evidence type="ECO:0000313" key="3">
    <source>
        <dbReference type="EMBL" id="KAH6822162.1"/>
    </source>
</evidence>
<gene>
    <name evidence="3" type="ORF">C2S53_000049</name>
</gene>